<proteinExistence type="predicted"/>
<evidence type="ECO:0000313" key="2">
    <source>
        <dbReference type="EMBL" id="GAA1642378.1"/>
    </source>
</evidence>
<evidence type="ECO:0000313" key="3">
    <source>
        <dbReference type="Proteomes" id="UP001501319"/>
    </source>
</evidence>
<protein>
    <submittedName>
        <fullName evidence="2">Uncharacterized protein</fullName>
    </submittedName>
</protein>
<dbReference type="EMBL" id="BAAANE010000006">
    <property type="protein sequence ID" value="GAA1642378.1"/>
    <property type="molecule type" value="Genomic_DNA"/>
</dbReference>
<feature type="compositionally biased region" description="Basic and acidic residues" evidence="1">
    <location>
        <begin position="18"/>
        <end position="27"/>
    </location>
</feature>
<comment type="caution">
    <text evidence="2">The sequence shown here is derived from an EMBL/GenBank/DDBJ whole genome shotgun (WGS) entry which is preliminary data.</text>
</comment>
<name>A0ABN2FDS8_9ACTN</name>
<reference evidence="2 3" key="1">
    <citation type="journal article" date="2019" name="Int. J. Syst. Evol. Microbiol.">
        <title>The Global Catalogue of Microorganisms (GCM) 10K type strain sequencing project: providing services to taxonomists for standard genome sequencing and annotation.</title>
        <authorList>
            <consortium name="The Broad Institute Genomics Platform"/>
            <consortium name="The Broad Institute Genome Sequencing Center for Infectious Disease"/>
            <person name="Wu L."/>
            <person name="Ma J."/>
        </authorList>
    </citation>
    <scope>NUCLEOTIDE SEQUENCE [LARGE SCALE GENOMIC DNA]</scope>
    <source>
        <strain evidence="2 3">JCM 14306</strain>
    </source>
</reference>
<feature type="region of interest" description="Disordered" evidence="1">
    <location>
        <begin position="1"/>
        <end position="76"/>
    </location>
</feature>
<accession>A0ABN2FDS8</accession>
<organism evidence="2 3">
    <name type="scientific">Kribbella alba</name>
    <dbReference type="NCBI Taxonomy" id="190197"/>
    <lineage>
        <taxon>Bacteria</taxon>
        <taxon>Bacillati</taxon>
        <taxon>Actinomycetota</taxon>
        <taxon>Actinomycetes</taxon>
        <taxon>Propionibacteriales</taxon>
        <taxon>Kribbellaceae</taxon>
        <taxon>Kribbella</taxon>
    </lineage>
</organism>
<gene>
    <name evidence="2" type="ORF">GCM10009744_35540</name>
</gene>
<evidence type="ECO:0000256" key="1">
    <source>
        <dbReference type="SAM" id="MobiDB-lite"/>
    </source>
</evidence>
<keyword evidence="3" id="KW-1185">Reference proteome</keyword>
<sequence length="76" mass="8262">MAGGRGDHDREEEEREDEQYYHVHQDLSLRSSVAPDNAGGRAYFDGSARASGGESPLRRAHVRSIPGMQAPLIALG</sequence>
<dbReference type="Proteomes" id="UP001501319">
    <property type="component" value="Unassembled WGS sequence"/>
</dbReference>